<keyword evidence="2" id="KW-0472">Membrane</keyword>
<gene>
    <name evidence="3" type="ORF">CYMTET_6415</name>
</gene>
<name>A0AAE0LI37_9CHLO</name>
<evidence type="ECO:0000313" key="4">
    <source>
        <dbReference type="Proteomes" id="UP001190700"/>
    </source>
</evidence>
<evidence type="ECO:0000313" key="3">
    <source>
        <dbReference type="EMBL" id="KAK3286007.1"/>
    </source>
</evidence>
<dbReference type="EMBL" id="LGRX02001527">
    <property type="protein sequence ID" value="KAK3286007.1"/>
    <property type="molecule type" value="Genomic_DNA"/>
</dbReference>
<feature type="region of interest" description="Disordered" evidence="1">
    <location>
        <begin position="74"/>
        <end position="96"/>
    </location>
</feature>
<reference evidence="3 4" key="1">
    <citation type="journal article" date="2015" name="Genome Biol. Evol.">
        <title>Comparative Genomics of a Bacterivorous Green Alga Reveals Evolutionary Causalities and Consequences of Phago-Mixotrophic Mode of Nutrition.</title>
        <authorList>
            <person name="Burns J.A."/>
            <person name="Paasch A."/>
            <person name="Narechania A."/>
            <person name="Kim E."/>
        </authorList>
    </citation>
    <scope>NUCLEOTIDE SEQUENCE [LARGE SCALE GENOMIC DNA]</scope>
    <source>
        <strain evidence="3 4">PLY_AMNH</strain>
    </source>
</reference>
<organism evidence="3 4">
    <name type="scientific">Cymbomonas tetramitiformis</name>
    <dbReference type="NCBI Taxonomy" id="36881"/>
    <lineage>
        <taxon>Eukaryota</taxon>
        <taxon>Viridiplantae</taxon>
        <taxon>Chlorophyta</taxon>
        <taxon>Pyramimonadophyceae</taxon>
        <taxon>Pyramimonadales</taxon>
        <taxon>Pyramimonadaceae</taxon>
        <taxon>Cymbomonas</taxon>
    </lineage>
</organism>
<comment type="caution">
    <text evidence="3">The sequence shown here is derived from an EMBL/GenBank/DDBJ whole genome shotgun (WGS) entry which is preliminary data.</text>
</comment>
<feature type="transmembrane region" description="Helical" evidence="2">
    <location>
        <begin position="12"/>
        <end position="31"/>
    </location>
</feature>
<accession>A0AAE0LI37</accession>
<dbReference type="Proteomes" id="UP001190700">
    <property type="component" value="Unassembled WGS sequence"/>
</dbReference>
<dbReference type="AlphaFoldDB" id="A0AAE0LI37"/>
<proteinExistence type="predicted"/>
<keyword evidence="2" id="KW-1133">Transmembrane helix</keyword>
<keyword evidence="2" id="KW-0812">Transmembrane</keyword>
<evidence type="ECO:0000256" key="2">
    <source>
        <dbReference type="SAM" id="Phobius"/>
    </source>
</evidence>
<evidence type="ECO:0000256" key="1">
    <source>
        <dbReference type="SAM" id="MobiDB-lite"/>
    </source>
</evidence>
<keyword evidence="4" id="KW-1185">Reference proteome</keyword>
<sequence length="96" mass="10745">MAVIIYGDQLSVVNVMGLGLVLFGVCMYKTARRQNRPAMRSMPFPDLGQLRHDAVSDEELHDMQEDEDSFLSITEPLYTHSPSRKSAPKISFTDAA</sequence>
<protein>
    <submittedName>
        <fullName evidence="3">Uncharacterized protein</fullName>
    </submittedName>
</protein>